<dbReference type="EMBL" id="JBHRTK010000010">
    <property type="protein sequence ID" value="MFC3206338.1"/>
    <property type="molecule type" value="Genomic_DNA"/>
</dbReference>
<dbReference type="RefSeq" id="WP_378220149.1">
    <property type="nucleotide sequence ID" value="NZ_JBHRTK010000010.1"/>
</dbReference>
<dbReference type="Proteomes" id="UP001595583">
    <property type="component" value="Unassembled WGS sequence"/>
</dbReference>
<reference evidence="2" key="1">
    <citation type="journal article" date="2019" name="Int. J. Syst. Evol. Microbiol.">
        <title>The Global Catalogue of Microorganisms (GCM) 10K type strain sequencing project: providing services to taxonomists for standard genome sequencing and annotation.</title>
        <authorList>
            <consortium name="The Broad Institute Genomics Platform"/>
            <consortium name="The Broad Institute Genome Sequencing Center for Infectious Disease"/>
            <person name="Wu L."/>
            <person name="Ma J."/>
        </authorList>
    </citation>
    <scope>NUCLEOTIDE SEQUENCE [LARGE SCALE GENOMIC DNA]</scope>
    <source>
        <strain evidence="2">KCTC 52165</strain>
    </source>
</reference>
<organism evidence="1 2">
    <name type="scientific">Aquamicrobium soli</name>
    <dbReference type="NCBI Taxonomy" id="1811518"/>
    <lineage>
        <taxon>Bacteria</taxon>
        <taxon>Pseudomonadati</taxon>
        <taxon>Pseudomonadota</taxon>
        <taxon>Alphaproteobacteria</taxon>
        <taxon>Hyphomicrobiales</taxon>
        <taxon>Phyllobacteriaceae</taxon>
        <taxon>Aquamicrobium</taxon>
    </lineage>
</organism>
<accession>A0ABV7KA33</accession>
<keyword evidence="2" id="KW-1185">Reference proteome</keyword>
<name>A0ABV7KA33_9HYPH</name>
<protein>
    <submittedName>
        <fullName evidence="1">Uncharacterized protein</fullName>
    </submittedName>
</protein>
<evidence type="ECO:0000313" key="1">
    <source>
        <dbReference type="EMBL" id="MFC3206338.1"/>
    </source>
</evidence>
<sequence>MSHIMSRRVAARQSFRYLCQMEDDDKLDLIWGVENIAQFIGRTYQQTHHMLSKGSILGLRVGERWVVD</sequence>
<comment type="caution">
    <text evidence="1">The sequence shown here is derived from an EMBL/GenBank/DDBJ whole genome shotgun (WGS) entry which is preliminary data.</text>
</comment>
<evidence type="ECO:0000313" key="2">
    <source>
        <dbReference type="Proteomes" id="UP001595583"/>
    </source>
</evidence>
<proteinExistence type="predicted"/>
<gene>
    <name evidence="1" type="ORF">ACFOHJ_08970</name>
</gene>